<dbReference type="InterPro" id="IPR008780">
    <property type="entry name" value="Plasmodium_Vir"/>
</dbReference>
<feature type="transmembrane region" description="Helical" evidence="1">
    <location>
        <begin position="222"/>
        <end position="244"/>
    </location>
</feature>
<gene>
    <name evidence="2" type="ORF">POVWA2_090410</name>
</gene>
<keyword evidence="1" id="KW-0472">Membrane</keyword>
<dbReference type="AlphaFoldDB" id="A0A1A9ASA9"/>
<sequence length="297" mass="35466">MPLEIQTIYNAAYSNCIYKDKLDSYKNASELENKDSCSKFTYSHLIPEDNEKNICKAAISFLNHLKKHEVFTYGDIAYRDNGCKYLFYWLYNHVPKNVQTIENVLNMYKDLYRIYTQHHDNLNTFDKYINEMNEHTSDKLVRLTDLYNELDKFFTENENKKEVCTGNFISLYNNYVDECRNGYDDHFCDELKNFRKKYNSFIKNVMKCEELYLLPPVERFDIVGTTIIPFSFISVTSLILPILYKFTAFGPWIRRLLGRNENILEYINEEENHSLNTYEIQDDNSNMPNYYITYNSS</sequence>
<evidence type="ECO:0000313" key="3">
    <source>
        <dbReference type="Proteomes" id="UP000078550"/>
    </source>
</evidence>
<keyword evidence="1" id="KW-1133">Transmembrane helix</keyword>
<dbReference type="EMBL" id="FLRE01002758">
    <property type="protein sequence ID" value="SBT59007.1"/>
    <property type="molecule type" value="Genomic_DNA"/>
</dbReference>
<name>A0A1A9ASA9_PLAOA</name>
<accession>A0A1A9ASA9</accession>
<evidence type="ECO:0000313" key="2">
    <source>
        <dbReference type="EMBL" id="SBT59007.1"/>
    </source>
</evidence>
<dbReference type="Pfam" id="PF05795">
    <property type="entry name" value="Plasmodium_Vir"/>
    <property type="match status" value="1"/>
</dbReference>
<evidence type="ECO:0000256" key="1">
    <source>
        <dbReference type="SAM" id="Phobius"/>
    </source>
</evidence>
<protein>
    <submittedName>
        <fullName evidence="2">PIR Superfamily Protein</fullName>
    </submittedName>
</protein>
<organism evidence="2 3">
    <name type="scientific">Plasmodium ovale wallikeri</name>
    <dbReference type="NCBI Taxonomy" id="864142"/>
    <lineage>
        <taxon>Eukaryota</taxon>
        <taxon>Sar</taxon>
        <taxon>Alveolata</taxon>
        <taxon>Apicomplexa</taxon>
        <taxon>Aconoidasida</taxon>
        <taxon>Haemosporida</taxon>
        <taxon>Plasmodiidae</taxon>
        <taxon>Plasmodium</taxon>
        <taxon>Plasmodium (Plasmodium)</taxon>
    </lineage>
</organism>
<keyword evidence="1" id="KW-0812">Transmembrane</keyword>
<dbReference type="Proteomes" id="UP000078550">
    <property type="component" value="Unassembled WGS sequence"/>
</dbReference>
<proteinExistence type="predicted"/>
<reference evidence="3" key="1">
    <citation type="submission" date="2016-05" db="EMBL/GenBank/DDBJ databases">
        <authorList>
            <person name="Naeem Raeece"/>
        </authorList>
    </citation>
    <scope>NUCLEOTIDE SEQUENCE [LARGE SCALE GENOMIC DNA]</scope>
</reference>